<evidence type="ECO:0000313" key="2">
    <source>
        <dbReference type="EMBL" id="KNB51866.1"/>
    </source>
</evidence>
<evidence type="ECO:0000313" key="3">
    <source>
        <dbReference type="Proteomes" id="UP000037288"/>
    </source>
</evidence>
<gene>
    <name evidence="2" type="ORF">AC230_16315</name>
</gene>
<protein>
    <recommendedName>
        <fullName evidence="4">Peptidase inhibitor</fullName>
    </recommendedName>
</protein>
<dbReference type="RefSeq" id="WP_049716877.1">
    <property type="nucleotide sequence ID" value="NZ_LFXA01000009.1"/>
</dbReference>
<feature type="signal peptide" evidence="1">
    <location>
        <begin position="1"/>
        <end position="30"/>
    </location>
</feature>
<name>A0A0K9XFK9_9ACTN</name>
<feature type="chain" id="PRO_5005532419" description="Peptidase inhibitor" evidence="1">
    <location>
        <begin position="31"/>
        <end position="131"/>
    </location>
</feature>
<keyword evidence="1" id="KW-0732">Signal</keyword>
<dbReference type="Pfam" id="PF03995">
    <property type="entry name" value="Inhibitor_I36"/>
    <property type="match status" value="1"/>
</dbReference>
<dbReference type="PATRIC" id="fig|1678637.3.peg.3516"/>
<evidence type="ECO:0000256" key="1">
    <source>
        <dbReference type="SAM" id="SignalP"/>
    </source>
</evidence>
<reference evidence="3" key="1">
    <citation type="submission" date="2015-07" db="EMBL/GenBank/DDBJ databases">
        <title>Draft genome sequence of Streptomyces sp. CMAA 1322, a bacterium isolated from Caatinga biome, from dry forest semiarid of Brazil.</title>
        <authorList>
            <person name="Santos S.N."/>
            <person name="Gacesa R."/>
            <person name="Taketani R.G."/>
            <person name="Long P.F."/>
            <person name="Melo I.S."/>
        </authorList>
    </citation>
    <scope>NUCLEOTIDE SEQUENCE [LARGE SCALE GENOMIC DNA]</scope>
    <source>
        <strain evidence="3">CMAA 1322</strain>
    </source>
</reference>
<dbReference type="Proteomes" id="UP000037288">
    <property type="component" value="Unassembled WGS sequence"/>
</dbReference>
<accession>A0A0K9XFK9</accession>
<sequence>MISSSIRRRLGLGIATLAIAGTTVTGTAYAAGSGASVQGAGACPKGYLCVWGGENFTGRMQKVAKDNPDLTRFGGPFAGTIRSYFNNGKSCDVQVFGGKNYSGASVIYKRGEKAGHPHPGSIHSNRWVNCR</sequence>
<organism evidence="2 3">
    <name type="scientific">Streptomyces caatingaensis</name>
    <dbReference type="NCBI Taxonomy" id="1678637"/>
    <lineage>
        <taxon>Bacteria</taxon>
        <taxon>Bacillati</taxon>
        <taxon>Actinomycetota</taxon>
        <taxon>Actinomycetes</taxon>
        <taxon>Kitasatosporales</taxon>
        <taxon>Streptomycetaceae</taxon>
        <taxon>Streptomyces</taxon>
    </lineage>
</organism>
<dbReference type="AlphaFoldDB" id="A0A0K9XFK9"/>
<dbReference type="Gene3D" id="2.60.20.10">
    <property type="entry name" value="Crystallins"/>
    <property type="match status" value="1"/>
</dbReference>
<dbReference type="InterPro" id="IPR011024">
    <property type="entry name" value="G_crystallin-like"/>
</dbReference>
<dbReference type="SUPFAM" id="SSF49695">
    <property type="entry name" value="gamma-Crystallin-like"/>
    <property type="match status" value="1"/>
</dbReference>
<comment type="caution">
    <text evidence="2">The sequence shown here is derived from an EMBL/GenBank/DDBJ whole genome shotgun (WGS) entry which is preliminary data.</text>
</comment>
<proteinExistence type="predicted"/>
<evidence type="ECO:0008006" key="4">
    <source>
        <dbReference type="Google" id="ProtNLM"/>
    </source>
</evidence>
<dbReference type="STRING" id="1678637.AC230_16315"/>
<keyword evidence="3" id="KW-1185">Reference proteome</keyword>
<dbReference type="EMBL" id="LFXA01000009">
    <property type="protein sequence ID" value="KNB51866.1"/>
    <property type="molecule type" value="Genomic_DNA"/>
</dbReference>
<dbReference type="OrthoDB" id="4829189at2"/>